<feature type="signal peptide" evidence="1">
    <location>
        <begin position="1"/>
        <end position="25"/>
    </location>
</feature>
<organism evidence="2 3">
    <name type="scientific">Luteolibacter pohnpeiensis</name>
    <dbReference type="NCBI Taxonomy" id="454153"/>
    <lineage>
        <taxon>Bacteria</taxon>
        <taxon>Pseudomonadati</taxon>
        <taxon>Verrucomicrobiota</taxon>
        <taxon>Verrucomicrobiia</taxon>
        <taxon>Verrucomicrobiales</taxon>
        <taxon>Verrucomicrobiaceae</taxon>
        <taxon>Luteolibacter</taxon>
    </lineage>
</organism>
<dbReference type="Gene3D" id="3.90.70.10">
    <property type="entry name" value="Cysteine proteinases"/>
    <property type="match status" value="1"/>
</dbReference>
<comment type="caution">
    <text evidence="2">The sequence shown here is derived from an EMBL/GenBank/DDBJ whole genome shotgun (WGS) entry which is preliminary data.</text>
</comment>
<evidence type="ECO:0000313" key="2">
    <source>
        <dbReference type="EMBL" id="MBK1883188.1"/>
    </source>
</evidence>
<accession>A0A934SDE1</accession>
<protein>
    <recommendedName>
        <fullName evidence="4">Peptidase C39-like domain-containing protein</fullName>
    </recommendedName>
</protein>
<reference evidence="2" key="1">
    <citation type="submission" date="2021-01" db="EMBL/GenBank/DDBJ databases">
        <title>Modified the classification status of verrucomicrobia.</title>
        <authorList>
            <person name="Feng X."/>
        </authorList>
    </citation>
    <scope>NUCLEOTIDE SEQUENCE</scope>
    <source>
        <strain evidence="2">KCTC 22041</strain>
    </source>
</reference>
<dbReference type="Proteomes" id="UP000603141">
    <property type="component" value="Unassembled WGS sequence"/>
</dbReference>
<evidence type="ECO:0008006" key="4">
    <source>
        <dbReference type="Google" id="ProtNLM"/>
    </source>
</evidence>
<name>A0A934SDE1_9BACT</name>
<evidence type="ECO:0000256" key="1">
    <source>
        <dbReference type="SAM" id="SignalP"/>
    </source>
</evidence>
<proteinExistence type="predicted"/>
<keyword evidence="1" id="KW-0732">Signal</keyword>
<sequence length="482" mass="53142">MKLRYSLKFGQLLLALALISPMAHADNFRIYKSPDGEGVKASFQGLSKGIVTLRREDGKMFDMPLDLLSAEDQQYVKQLGERLASESAALNQAAGKDIFTQETFDLMDAESLAQRLKLKQESQSKFGKSWRLYASFVKGYRLFGAMPYSVALYSDEQGKATSISIVYANKGDFASTAGFAEDHFKGGVSEEEGSLQAAMDQDDQTVSDAISSILGKGAEERYGEGNTRRKIVRWDWNGNAILLSNEPGEYVSLSIISSDTADAGGKSTRIKDSDLKARLLASIAREKNGDVYLTQIPMVDQGPKGYCVPATFERAMRTMGIDADMYLLAMVGGSSAGGGTSVEKLLENVRSQVYRKGRRPKDEHVKNLKIRDVKRYIDEGIPVMWTLCSVKDYNKVANEDTQARVAVKDWQTYAATIAETAKTVAKQDKPSEAYHICMIVGYNEATNELAVSDSWGPSYERRWVPVGVADWASNGGLFMILP</sequence>
<dbReference type="Gene3D" id="2.30.30.700">
    <property type="entry name" value="SLA1 homology domain 1"/>
    <property type="match status" value="1"/>
</dbReference>
<dbReference type="EMBL" id="JAENIJ010000018">
    <property type="protein sequence ID" value="MBK1883188.1"/>
    <property type="molecule type" value="Genomic_DNA"/>
</dbReference>
<keyword evidence="3" id="KW-1185">Reference proteome</keyword>
<dbReference type="RefSeq" id="WP_200271065.1">
    <property type="nucleotide sequence ID" value="NZ_JAENIJ010000018.1"/>
</dbReference>
<gene>
    <name evidence="2" type="ORF">JIN85_12235</name>
</gene>
<evidence type="ECO:0000313" key="3">
    <source>
        <dbReference type="Proteomes" id="UP000603141"/>
    </source>
</evidence>
<dbReference type="AlphaFoldDB" id="A0A934SDE1"/>
<feature type="chain" id="PRO_5037735780" description="Peptidase C39-like domain-containing protein" evidence="1">
    <location>
        <begin position="26"/>
        <end position="482"/>
    </location>
</feature>